<keyword evidence="9 16" id="KW-0479">Metal-binding</keyword>
<dbReference type="InterPro" id="IPR054476">
    <property type="entry name" value="Ltn1_N"/>
</dbReference>
<dbReference type="Pfam" id="PF22999">
    <property type="entry name" value="LTN1_E3_ligase_6th"/>
    <property type="match status" value="1"/>
</dbReference>
<dbReference type="Gene3D" id="3.30.40.10">
    <property type="entry name" value="Zinc/RING finger domain, C3HC4 (zinc finger)"/>
    <property type="match status" value="1"/>
</dbReference>
<dbReference type="InterPro" id="IPR039795">
    <property type="entry name" value="LTN1/Rkr1"/>
</dbReference>
<keyword evidence="11 15" id="KW-0863">Zinc-finger</keyword>
<evidence type="ECO:0000256" key="10">
    <source>
        <dbReference type="ARBA" id="ARBA00022737"/>
    </source>
</evidence>
<keyword evidence="20" id="KW-1185">Reference proteome</keyword>
<comment type="subunit">
    <text evidence="16">Component of the ribosome quality control complex (RQC).</text>
</comment>
<evidence type="ECO:0000256" key="1">
    <source>
        <dbReference type="ARBA" id="ARBA00000900"/>
    </source>
</evidence>
<dbReference type="GO" id="GO:0005829">
    <property type="term" value="C:cytosol"/>
    <property type="evidence" value="ECO:0007669"/>
    <property type="project" value="UniProtKB-SubCell"/>
</dbReference>
<dbReference type="GO" id="GO:0016567">
    <property type="term" value="P:protein ubiquitination"/>
    <property type="evidence" value="ECO:0007669"/>
    <property type="project" value="UniProtKB-UniPathway"/>
</dbReference>
<dbReference type="GO" id="GO:0008270">
    <property type="term" value="F:zinc ion binding"/>
    <property type="evidence" value="ECO:0007669"/>
    <property type="project" value="UniProtKB-KW"/>
</dbReference>
<evidence type="ECO:0000256" key="5">
    <source>
        <dbReference type="ARBA" id="ARBA00012483"/>
    </source>
</evidence>
<dbReference type="InterPro" id="IPR011989">
    <property type="entry name" value="ARM-like"/>
</dbReference>
<feature type="domain" description="RING-type" evidence="18">
    <location>
        <begin position="1726"/>
        <end position="1773"/>
    </location>
</feature>
<reference evidence="19 20" key="1">
    <citation type="submission" date="2016-07" db="EMBL/GenBank/DDBJ databases">
        <title>Pervasive Adenine N6-methylation of Active Genes in Fungi.</title>
        <authorList>
            <consortium name="DOE Joint Genome Institute"/>
            <person name="Mondo S.J."/>
            <person name="Dannebaum R.O."/>
            <person name="Kuo R.C."/>
            <person name="Labutti K."/>
            <person name="Haridas S."/>
            <person name="Kuo A."/>
            <person name="Salamov A."/>
            <person name="Ahrendt S.R."/>
            <person name="Lipzen A."/>
            <person name="Sullivan W."/>
            <person name="Andreopoulos W.B."/>
            <person name="Clum A."/>
            <person name="Lindquist E."/>
            <person name="Daum C."/>
            <person name="Ramamoorthy G.K."/>
            <person name="Gryganskyi A."/>
            <person name="Culley D."/>
            <person name="Magnuson J.K."/>
            <person name="James T.Y."/>
            <person name="O'Malley M.A."/>
            <person name="Stajich J.E."/>
            <person name="Spatafora J.W."/>
            <person name="Visel A."/>
            <person name="Grigoriev I.V."/>
        </authorList>
    </citation>
    <scope>NUCLEOTIDE SEQUENCE [LARGE SCALE GENOMIC DNA]</scope>
    <source>
        <strain evidence="19 20">NRRL 1336</strain>
    </source>
</reference>
<dbReference type="GO" id="GO:0043023">
    <property type="term" value="F:ribosomal large subunit binding"/>
    <property type="evidence" value="ECO:0007669"/>
    <property type="project" value="TreeGrafter"/>
</dbReference>
<dbReference type="InterPro" id="IPR013083">
    <property type="entry name" value="Znf_RING/FYVE/PHD"/>
</dbReference>
<dbReference type="PROSITE" id="PS50089">
    <property type="entry name" value="ZF_RING_2"/>
    <property type="match status" value="1"/>
</dbReference>
<dbReference type="CDD" id="cd16491">
    <property type="entry name" value="RING-CH-C4HC3_LTN1"/>
    <property type="match status" value="1"/>
</dbReference>
<evidence type="ECO:0000256" key="14">
    <source>
        <dbReference type="ARBA" id="ARBA00055150"/>
    </source>
</evidence>
<dbReference type="OrthoDB" id="6108at2759"/>
<keyword evidence="12 16" id="KW-0833">Ubl conjugation pathway</keyword>
<dbReference type="UniPathway" id="UPA00143"/>
<dbReference type="Proteomes" id="UP000193560">
    <property type="component" value="Unassembled WGS sequence"/>
</dbReference>
<dbReference type="SMART" id="SM00744">
    <property type="entry name" value="RINGv"/>
    <property type="match status" value="1"/>
</dbReference>
<dbReference type="GO" id="GO:0072344">
    <property type="term" value="P:rescue of stalled ribosome"/>
    <property type="evidence" value="ECO:0007669"/>
    <property type="project" value="UniProtKB-UniRule"/>
</dbReference>
<dbReference type="InterPro" id="IPR054477">
    <property type="entry name" value="LTN1_E3_ligase_6th"/>
</dbReference>
<evidence type="ECO:0000256" key="11">
    <source>
        <dbReference type="ARBA" id="ARBA00022771"/>
    </source>
</evidence>
<dbReference type="PANTHER" id="PTHR12389:SF0">
    <property type="entry name" value="E3 UBIQUITIN-PROTEIN LIGASE LISTERIN"/>
    <property type="match status" value="1"/>
</dbReference>
<evidence type="ECO:0000256" key="3">
    <source>
        <dbReference type="ARBA" id="ARBA00004906"/>
    </source>
</evidence>
<comment type="function">
    <text evidence="16">E3 ubiquitin-protein ligase. Component of the ribosome quality control complex (RQC), a ribosome-associated complex that mediates ubiquitination and extraction of incompletely synthesized nascent chains for proteasomal degradation.</text>
</comment>
<evidence type="ECO:0000256" key="12">
    <source>
        <dbReference type="ARBA" id="ARBA00022786"/>
    </source>
</evidence>
<keyword evidence="8 16" id="KW-0808">Transferase</keyword>
<dbReference type="Gene3D" id="1.25.10.10">
    <property type="entry name" value="Leucine-rich Repeat Variant"/>
    <property type="match status" value="1"/>
</dbReference>
<dbReference type="SUPFAM" id="SSF48371">
    <property type="entry name" value="ARM repeat"/>
    <property type="match status" value="1"/>
</dbReference>
<evidence type="ECO:0000256" key="17">
    <source>
        <dbReference type="SAM" id="MobiDB-lite"/>
    </source>
</evidence>
<evidence type="ECO:0000313" key="19">
    <source>
        <dbReference type="EMBL" id="ORZ20266.1"/>
    </source>
</evidence>
<dbReference type="Pfam" id="PF13639">
    <property type="entry name" value="zf-RING_2"/>
    <property type="match status" value="1"/>
</dbReference>
<keyword evidence="10" id="KW-0677">Repeat</keyword>
<name>A0A1X2IRA3_9FUNG</name>
<evidence type="ECO:0000256" key="8">
    <source>
        <dbReference type="ARBA" id="ARBA00022679"/>
    </source>
</evidence>
<protein>
    <recommendedName>
        <fullName evidence="6 16">E3 ubiquitin-protein ligase listerin</fullName>
        <ecNumber evidence="5 16">2.3.2.27</ecNumber>
    </recommendedName>
    <alternativeName>
        <fullName evidence="16">RING-type E3 ubiquitin transferase listerin</fullName>
    </alternativeName>
</protein>
<comment type="similarity">
    <text evidence="4 16">Belongs to the LTN1 family.</text>
</comment>
<dbReference type="GO" id="GO:1990112">
    <property type="term" value="C:RQC complex"/>
    <property type="evidence" value="ECO:0007669"/>
    <property type="project" value="UniProtKB-UniRule"/>
</dbReference>
<dbReference type="InterPro" id="IPR016024">
    <property type="entry name" value="ARM-type_fold"/>
</dbReference>
<dbReference type="GO" id="GO:1990116">
    <property type="term" value="P:ribosome-associated ubiquitin-dependent protein catabolic process"/>
    <property type="evidence" value="ECO:0007669"/>
    <property type="project" value="UniProtKB-UniRule"/>
</dbReference>
<dbReference type="InterPro" id="IPR011016">
    <property type="entry name" value="Znf_RING-CH"/>
</dbReference>
<evidence type="ECO:0000256" key="6">
    <source>
        <dbReference type="ARBA" id="ARBA00017157"/>
    </source>
</evidence>
<comment type="catalytic activity">
    <reaction evidence="1 16">
        <text>S-ubiquitinyl-[E2 ubiquitin-conjugating enzyme]-L-cysteine + [acceptor protein]-L-lysine = [E2 ubiquitin-conjugating enzyme]-L-cysteine + N(6)-ubiquitinyl-[acceptor protein]-L-lysine.</text>
        <dbReference type="EC" id="2.3.2.27"/>
    </reaction>
</comment>
<gene>
    <name evidence="19" type="ORF">BCR42DRAFT_346838</name>
</gene>
<evidence type="ECO:0000313" key="20">
    <source>
        <dbReference type="Proteomes" id="UP000193560"/>
    </source>
</evidence>
<proteinExistence type="inferred from homology"/>
<dbReference type="Pfam" id="PF23009">
    <property type="entry name" value="UBC_like"/>
    <property type="match status" value="1"/>
</dbReference>
<dbReference type="PANTHER" id="PTHR12389">
    <property type="entry name" value="ZINC FINGER PROTEIN 294"/>
    <property type="match status" value="1"/>
</dbReference>
<dbReference type="FunFam" id="3.30.40.10:FF:000038">
    <property type="entry name" value="E3 ubiquitin-protein ligase listerin"/>
    <property type="match status" value="1"/>
</dbReference>
<dbReference type="EMBL" id="MCGE01000006">
    <property type="protein sequence ID" value="ORZ20266.1"/>
    <property type="molecule type" value="Genomic_DNA"/>
</dbReference>
<dbReference type="Pfam" id="PF22958">
    <property type="entry name" value="Ltn1_1st"/>
    <property type="match status" value="1"/>
</dbReference>
<evidence type="ECO:0000256" key="16">
    <source>
        <dbReference type="RuleBase" id="RU367090"/>
    </source>
</evidence>
<dbReference type="EC" id="2.3.2.27" evidence="5 16"/>
<keyword evidence="13 16" id="KW-0862">Zinc</keyword>
<evidence type="ECO:0000256" key="2">
    <source>
        <dbReference type="ARBA" id="ARBA00004514"/>
    </source>
</evidence>
<sequence>MGKSKQQPKVKGNLKPASSSRAADSTFGQPTSSPLSFANLGGFAQFANPATIVHSLSRPETPGSDASDVADIDPELTVILKKISKRDSTTKLKALEELVVYLNAHASAIQSMLATWVIIYNKLVLEVDRRVRLAASNIHQLICLHAKKKMAPYLKEFIGAWMMAMFDQSKDVARLATAAFESVFAEDKRQGVIVFCQKEILDYVSEMLLVKTAETLSDKRYVSPDDMAAKYARVMSSSLYTLTYLTDYLPKDERLKTLDDYNALFDSPALWKFITHENPVIRRALHHLIKILLLHWPDVLGSRLDMVCPDFYASVFADKDTSVHVEMWDSLLLMTKQFPDSWIIINKKKPALNKLYNFLRNGLNGSANIAYPSMIVLLANLPIQLQDSPNFYKDVFINFWKGLASNVIDRSNSHELVNAYTECLVYFAIKKSASDGETTKYLVDVALFNAVKTYLIQTKESAAAREKMNDQCGICLAKHIVTLIKSNSQLSLDALWSQMETLCVQTVIDCKGPPGSNVTLSTFCRQVGTILSCIRQNLPSDSVHGPITGLAQRLFTAAIESSLVHKEHVSDLLTLAYVLLHEYITDIMSDLNESKVCRQLLSLLSVVSPTSESSVVSVYVMMLSSLSDQAMMEKWWQAILTNMYEMQPADGNMRQMAVLASLLEQIELQKPKMNYQTKTLDDLVQHLAKDILASPPTHEQGNSQDYQFKRTLLEKVFTRILSLHLDRKLITEDTVCVVLTSTLSELESFNQHHQTNPTGTVDIDHESESAMNHITKSVLRVILGLLEPKDATAVKLLRHPSLSDLPSQVFDIMFINHVDSSAQVSENEQQTQADDTVGDIQLLASMIWDTMVNVIEITKLSDETLGTTLKQGVLEHVKNSIRNVDCLSSPADSVQRASKLLSTLYPDICTLEYQQAITTLVGNNGAWEKMYSTFQEKRTLEYMASSITDRYAGMDYQSLWEDKDELYPVRYDIYGLSSLGRLALFTVAFIQGHVGLGTFFNTDKVDDRDDRDALMRTLMVISQECKQGLGLADLSRIWKSQTSIPSTSSSSSSAAVTTTTLPMDVLTVEINNFVQQTNTMFNSWFNLTRENQPQPTSMSNLCGALFKSIKTGSLIRNSNNDRLLKFAFDCLKSRQIMDSYYASFIQILADHLVVQDHWTGKQIEEWLALLKAEELILSPLTKCALITSFKSVIGEVAGYRYLQSDFANKLSGSTGLQVFDDRPEAWQWLSLLNASTLHFGSIAIPPQRLMYLLNAIKGWFNQDYDDHLTVIDRNKIHSQLAILFSNISDSIQEVSGSQWDFFLNCVYEWISYNEVSDFDSLPLMYNSLQLLSTLLTLAREGNVEVDEAVREHWNEISAALRSCFIKEKDTALPIPLPRQRYQELLADVLEEVPFKVLQAAGNFGDVARLLNSTNDVLQKRAFFILKKLVKEQANDMSVQMEFTQTDDYETSQCIDQDLFKRLVNEPTLSSWDVTSVDEKSLHEILGYLVSWLLMFEHFGDITFKLKQMYTSELKDGGAIDKLMPFLFKILKVGVGQGISPFDLAPWDCSVYELEGFDIMVDTSYSLLAAHLYYQALKHIPSLARSWWINLNNHVLVSSVEQYTEQHFSGLLISHEMEMMNRPDIKQRLEENNNEFSVRTLKANNEVHATYHVDEEAMQISIKLPSNFPLQQISVEGIQKFGVKDKQWRGWMFAIAAVIGSQNGNIVDALTVFKRNVNLHFEGVGDCVICYSIISVMDRSLPKKQCRTCKNKFHASCLYKWFRSSNSASCPLCRTVF</sequence>
<dbReference type="InterPro" id="IPR001841">
    <property type="entry name" value="Znf_RING"/>
</dbReference>
<accession>A0A1X2IRA3</accession>
<evidence type="ECO:0000256" key="4">
    <source>
        <dbReference type="ARBA" id="ARBA00007997"/>
    </source>
</evidence>
<evidence type="ECO:0000256" key="7">
    <source>
        <dbReference type="ARBA" id="ARBA00022490"/>
    </source>
</evidence>
<comment type="caution">
    <text evidence="19">The sequence shown here is derived from an EMBL/GenBank/DDBJ whole genome shotgun (WGS) entry which is preliminary data.</text>
</comment>
<evidence type="ECO:0000259" key="18">
    <source>
        <dbReference type="PROSITE" id="PS50089"/>
    </source>
</evidence>
<comment type="pathway">
    <text evidence="3 16">Protein modification; protein ubiquitination.</text>
</comment>
<dbReference type="GO" id="GO:0061630">
    <property type="term" value="F:ubiquitin protein ligase activity"/>
    <property type="evidence" value="ECO:0007669"/>
    <property type="project" value="UniProtKB-UniRule"/>
</dbReference>
<dbReference type="STRING" id="90262.A0A1X2IRA3"/>
<comment type="function">
    <text evidence="14">E3 ubiquitin-protein ligase component of the ribosome quality control complex (RQC), a ribosome-associated complex that mediates ubiquitination and extraction of incompletely synthesized nascent chains for proteasomal degradation. Mediates ubiquitination of proteins derived from mRNAs lacking stop codons (non-stop proteins) and other translation arrest products induced by poly-lysine sequences and tandem rare codons. Ubiquitination leads to CDC48 recruitment for extraction and degradation of the incomplete translation product. May indirectly play a role in chromatin function and transcription.</text>
</comment>
<organism evidence="19 20">
    <name type="scientific">Absidia repens</name>
    <dbReference type="NCBI Taxonomy" id="90262"/>
    <lineage>
        <taxon>Eukaryota</taxon>
        <taxon>Fungi</taxon>
        <taxon>Fungi incertae sedis</taxon>
        <taxon>Mucoromycota</taxon>
        <taxon>Mucoromycotina</taxon>
        <taxon>Mucoromycetes</taxon>
        <taxon>Mucorales</taxon>
        <taxon>Cunninghamellaceae</taxon>
        <taxon>Absidia</taxon>
    </lineage>
</organism>
<dbReference type="InterPro" id="IPR054478">
    <property type="entry name" value="LTN1_UBC"/>
</dbReference>
<feature type="compositionally biased region" description="Polar residues" evidence="17">
    <location>
        <begin position="16"/>
        <end position="31"/>
    </location>
</feature>
<evidence type="ECO:0000256" key="13">
    <source>
        <dbReference type="ARBA" id="ARBA00022833"/>
    </source>
</evidence>
<dbReference type="InterPro" id="IPR039804">
    <property type="entry name" value="RING-CH-C4HC3_LTN1"/>
</dbReference>
<comment type="subcellular location">
    <subcellularLocation>
        <location evidence="2">Cytoplasm</location>
        <location evidence="2">Cytosol</location>
    </subcellularLocation>
</comment>
<evidence type="ECO:0000256" key="9">
    <source>
        <dbReference type="ARBA" id="ARBA00022723"/>
    </source>
</evidence>
<evidence type="ECO:0000256" key="15">
    <source>
        <dbReference type="PROSITE-ProRule" id="PRU00175"/>
    </source>
</evidence>
<keyword evidence="7" id="KW-0963">Cytoplasm</keyword>
<feature type="region of interest" description="Disordered" evidence="17">
    <location>
        <begin position="1"/>
        <end position="31"/>
    </location>
</feature>
<dbReference type="SUPFAM" id="SSF57850">
    <property type="entry name" value="RING/U-box"/>
    <property type="match status" value="1"/>
</dbReference>